<protein>
    <recommendedName>
        <fullName evidence="3">Charged multivesicular body protein 7</fullName>
    </recommendedName>
</protein>
<reference evidence="2" key="1">
    <citation type="submission" date="2023-03" db="UniProtKB">
        <authorList>
            <consortium name="EnsemblPlants"/>
        </authorList>
    </citation>
    <scope>IDENTIFICATION</scope>
</reference>
<dbReference type="InterPro" id="IPR005024">
    <property type="entry name" value="Snf7_fam"/>
</dbReference>
<dbReference type="GO" id="GO:0009898">
    <property type="term" value="C:cytoplasmic side of plasma membrane"/>
    <property type="evidence" value="ECO:0007669"/>
    <property type="project" value="TreeGrafter"/>
</dbReference>
<evidence type="ECO:0000313" key="2">
    <source>
        <dbReference type="EnsemblPlants" id="MELO3C005199.2.1"/>
    </source>
</evidence>
<feature type="region of interest" description="Disordered" evidence="1">
    <location>
        <begin position="510"/>
        <end position="531"/>
    </location>
</feature>
<proteinExistence type="predicted"/>
<dbReference type="PANTHER" id="PTHR22761">
    <property type="entry name" value="CHARGED MULTIVESICULAR BODY PROTEIN"/>
    <property type="match status" value="1"/>
</dbReference>
<dbReference type="GO" id="GO:0005771">
    <property type="term" value="C:multivesicular body"/>
    <property type="evidence" value="ECO:0007669"/>
    <property type="project" value="TreeGrafter"/>
</dbReference>
<dbReference type="AlphaFoldDB" id="A0A9I9CKV1"/>
<dbReference type="EnsemblPlants" id="MELO3C005199.2.1">
    <property type="protein sequence ID" value="MELO3C005199.2.1"/>
    <property type="gene ID" value="MELO3C005199.2"/>
</dbReference>
<dbReference type="Pfam" id="PF03357">
    <property type="entry name" value="Snf7"/>
    <property type="match status" value="1"/>
</dbReference>
<evidence type="ECO:0008006" key="3">
    <source>
        <dbReference type="Google" id="ProtNLM"/>
    </source>
</evidence>
<evidence type="ECO:0000256" key="1">
    <source>
        <dbReference type="SAM" id="MobiDB-lite"/>
    </source>
</evidence>
<sequence>MFLFLWIFLIYRILDLPIAASILQMPLLLVTNFWHQVAENFSQCKDFFLCTLNALSELYLLHTMELLVGIIFGWVAVPSLFFGVNSGNKMEKESKGSCVREFIREKVLDWDDEVVATARFKAFSGQKSDWEPRYLFWRDLILTVARQLNFLIIKPSEIKNQWFSRGGLTPLCLDHVLHLMYTGGDIIRRSDMLDPRSGQLSYMFKRLSNLMGTSKKNPESLLRDDYIILACVLQDRATEVIKCLSLSNWTSSYIITMVKFQNICGGPDEATVILSYLIECGKAKFLSKGKTKLLEGVKVSFSATTVPGITTLDYDILHLVWTAEKLQQQLDAINQRYDVSKQSALVSLKSGNKKAALKHARELKITTESREKVASLFNRVEEVLNAIGDAELTKSVSEAIQIGARVMKEHEVNWDQLQHSLQELETSIDIQKQVANTIDSVPSASIPNDEEDIEEVFKKLELELTAAQILDASTSESAVNIATGETVVVVCDDSLSSTLSNLKLVEEVEKEDANQKSNSKRNSKIMELGIS</sequence>
<dbReference type="Gramene" id="MELO3C005199.2.1">
    <property type="protein sequence ID" value="MELO3C005199.2.1"/>
    <property type="gene ID" value="MELO3C005199.2"/>
</dbReference>
<name>A0A9I9CKV1_CUCME</name>
<dbReference type="PANTHER" id="PTHR22761:SF7">
    <property type="entry name" value="SNF7 FAMILY PROTEIN"/>
    <property type="match status" value="1"/>
</dbReference>
<dbReference type="GO" id="GO:0006900">
    <property type="term" value="P:vesicle budding from membrane"/>
    <property type="evidence" value="ECO:0007669"/>
    <property type="project" value="TreeGrafter"/>
</dbReference>
<accession>A0A9I9CKV1</accession>
<dbReference type="GO" id="GO:0000815">
    <property type="term" value="C:ESCRT III complex"/>
    <property type="evidence" value="ECO:0007669"/>
    <property type="project" value="TreeGrafter"/>
</dbReference>
<dbReference type="GO" id="GO:0032511">
    <property type="term" value="P:late endosome to vacuole transport via multivesicular body sorting pathway"/>
    <property type="evidence" value="ECO:0007669"/>
    <property type="project" value="TreeGrafter"/>
</dbReference>
<organism evidence="2">
    <name type="scientific">Cucumis melo</name>
    <name type="common">Muskmelon</name>
    <dbReference type="NCBI Taxonomy" id="3656"/>
    <lineage>
        <taxon>Eukaryota</taxon>
        <taxon>Viridiplantae</taxon>
        <taxon>Streptophyta</taxon>
        <taxon>Embryophyta</taxon>
        <taxon>Tracheophyta</taxon>
        <taxon>Spermatophyta</taxon>
        <taxon>Magnoliopsida</taxon>
        <taxon>eudicotyledons</taxon>
        <taxon>Gunneridae</taxon>
        <taxon>Pentapetalae</taxon>
        <taxon>rosids</taxon>
        <taxon>fabids</taxon>
        <taxon>Cucurbitales</taxon>
        <taxon>Cucurbitaceae</taxon>
        <taxon>Benincaseae</taxon>
        <taxon>Cucumis</taxon>
    </lineage>
</organism>
<dbReference type="Pfam" id="PF25880">
    <property type="entry name" value="WHD_CHMP7_1st"/>
    <property type="match status" value="1"/>
</dbReference>